<evidence type="ECO:0000313" key="3">
    <source>
        <dbReference type="Proteomes" id="UP001157186"/>
    </source>
</evidence>
<dbReference type="EMBL" id="BSST01000001">
    <property type="protein sequence ID" value="GLX79924.1"/>
    <property type="molecule type" value="Genomic_DNA"/>
</dbReference>
<name>A0ABQ6GX83_9GAMM</name>
<proteinExistence type="predicted"/>
<accession>A0ABQ6GX83</accession>
<comment type="caution">
    <text evidence="2">The sequence shown here is derived from an EMBL/GenBank/DDBJ whole genome shotgun (WGS) entry which is preliminary data.</text>
</comment>
<protein>
    <recommendedName>
        <fullName evidence="4">Thioredoxin domain-containing protein</fullName>
    </recommendedName>
</protein>
<gene>
    <name evidence="2" type="ORF">tinsulaeT_32640</name>
</gene>
<sequence length="175" mass="20268">MKTYFKLLGTFLMFFWFTYSANAYNQMSITSDISAETLSGAPISYKMNALDKPLLILFSDSLCPFHHLPNCEAKIEKFKQVAQLFDTKVNFLQVVKGYYVTQNDVINYNKKFNIKVSTIWDTENKLFKLYNVFSNPYAILINKSGKITYRKDDFIGELAKEIGHLAEEKASNIHR</sequence>
<feature type="signal peptide" evidence="1">
    <location>
        <begin position="1"/>
        <end position="23"/>
    </location>
</feature>
<evidence type="ECO:0008006" key="4">
    <source>
        <dbReference type="Google" id="ProtNLM"/>
    </source>
</evidence>
<dbReference type="SUPFAM" id="SSF52833">
    <property type="entry name" value="Thioredoxin-like"/>
    <property type="match status" value="1"/>
</dbReference>
<dbReference type="InterPro" id="IPR036249">
    <property type="entry name" value="Thioredoxin-like_sf"/>
</dbReference>
<reference evidence="2 3" key="1">
    <citation type="submission" date="2023-03" db="EMBL/GenBank/DDBJ databases">
        <title>Draft genome sequence of Thalassotalea insulae KCTC 62186T.</title>
        <authorList>
            <person name="Sawabe T."/>
        </authorList>
    </citation>
    <scope>NUCLEOTIDE SEQUENCE [LARGE SCALE GENOMIC DNA]</scope>
    <source>
        <strain evidence="2 3">KCTC 62186</strain>
    </source>
</reference>
<evidence type="ECO:0000256" key="1">
    <source>
        <dbReference type="SAM" id="SignalP"/>
    </source>
</evidence>
<evidence type="ECO:0000313" key="2">
    <source>
        <dbReference type="EMBL" id="GLX79924.1"/>
    </source>
</evidence>
<dbReference type="Gene3D" id="3.40.30.10">
    <property type="entry name" value="Glutaredoxin"/>
    <property type="match status" value="1"/>
</dbReference>
<dbReference type="Proteomes" id="UP001157186">
    <property type="component" value="Unassembled WGS sequence"/>
</dbReference>
<dbReference type="RefSeq" id="WP_284245875.1">
    <property type="nucleotide sequence ID" value="NZ_BSST01000001.1"/>
</dbReference>
<organism evidence="2 3">
    <name type="scientific">Thalassotalea insulae</name>
    <dbReference type="NCBI Taxonomy" id="2056778"/>
    <lineage>
        <taxon>Bacteria</taxon>
        <taxon>Pseudomonadati</taxon>
        <taxon>Pseudomonadota</taxon>
        <taxon>Gammaproteobacteria</taxon>
        <taxon>Alteromonadales</taxon>
        <taxon>Colwelliaceae</taxon>
        <taxon>Thalassotalea</taxon>
    </lineage>
</organism>
<keyword evidence="3" id="KW-1185">Reference proteome</keyword>
<feature type="chain" id="PRO_5046378595" description="Thioredoxin domain-containing protein" evidence="1">
    <location>
        <begin position="24"/>
        <end position="175"/>
    </location>
</feature>
<keyword evidence="1" id="KW-0732">Signal</keyword>